<dbReference type="OrthoDB" id="9772456at2"/>
<dbReference type="InterPro" id="IPR020583">
    <property type="entry name" value="Inositol_monoP_metal-BS"/>
</dbReference>
<dbReference type="AlphaFoldDB" id="A0A369QU83"/>
<accession>A0A369QU83</accession>
<dbReference type="InterPro" id="IPR022337">
    <property type="entry name" value="Inositol_monophosphatase_SuhB"/>
</dbReference>
<dbReference type="Proteomes" id="UP000253919">
    <property type="component" value="Unassembled WGS sequence"/>
</dbReference>
<dbReference type="InterPro" id="IPR033942">
    <property type="entry name" value="IMPase"/>
</dbReference>
<keyword evidence="4 7" id="KW-0378">Hydrolase</keyword>
<evidence type="ECO:0000256" key="1">
    <source>
        <dbReference type="ARBA" id="ARBA00001033"/>
    </source>
</evidence>
<dbReference type="GO" id="GO:0046872">
    <property type="term" value="F:metal ion binding"/>
    <property type="evidence" value="ECO:0007669"/>
    <property type="project" value="UniProtKB-KW"/>
</dbReference>
<dbReference type="PRINTS" id="PR00377">
    <property type="entry name" value="IMPHPHTASES"/>
</dbReference>
<feature type="binding site" evidence="6">
    <location>
        <position position="87"/>
    </location>
    <ligand>
        <name>Mg(2+)</name>
        <dbReference type="ChEBI" id="CHEBI:18420"/>
        <label>1</label>
        <note>catalytic</note>
    </ligand>
</feature>
<feature type="binding site" evidence="6">
    <location>
        <position position="88"/>
    </location>
    <ligand>
        <name>Mg(2+)</name>
        <dbReference type="ChEBI" id="CHEBI:18420"/>
        <label>1</label>
        <note>catalytic</note>
    </ligand>
</feature>
<keyword evidence="5 6" id="KW-0460">Magnesium</keyword>
<dbReference type="GO" id="GO:0008934">
    <property type="term" value="F:inositol monophosphate 1-phosphatase activity"/>
    <property type="evidence" value="ECO:0007669"/>
    <property type="project" value="InterPro"/>
</dbReference>
<evidence type="ECO:0000256" key="7">
    <source>
        <dbReference type="RuleBase" id="RU364068"/>
    </source>
</evidence>
<dbReference type="Gene3D" id="3.30.540.10">
    <property type="entry name" value="Fructose-1,6-Bisphosphatase, subunit A, domain 1"/>
    <property type="match status" value="1"/>
</dbReference>
<dbReference type="Gene3D" id="3.40.190.80">
    <property type="match status" value="1"/>
</dbReference>
<feature type="binding site" evidence="6">
    <location>
        <position position="69"/>
    </location>
    <ligand>
        <name>Mg(2+)</name>
        <dbReference type="ChEBI" id="CHEBI:18420"/>
        <label>1</label>
        <note>catalytic</note>
    </ligand>
</feature>
<name>A0A369QU83_9BACT</name>
<evidence type="ECO:0000313" key="8">
    <source>
        <dbReference type="EMBL" id="RDC65728.1"/>
    </source>
</evidence>
<keyword evidence="3 6" id="KW-0479">Metal-binding</keyword>
<sequence>MLLPELCEKVIAITKITGAFIRAEAQSFDRSKIEHKGLNDLVSYVDKQAEEQLVKELQQILPEAGFITEEGTVTERAAEYNWIIDPLDGTTNFMHGLPLFSISIGLMQHAEIVLGVIYEVSHDECFYATKGGGAFCNDKPIRVSGIEKLSDSLIVTGYPYTDFGKTDTYLQILKAYMQQSHGVRRLGSAAIDLAYVAKGIFEGFFEFNLNSYDVSAGVILVREAGGYVSLFTDNNGDPVFDREIVASNGQVHAEMLQVIAQYW</sequence>
<evidence type="ECO:0000313" key="9">
    <source>
        <dbReference type="Proteomes" id="UP000253919"/>
    </source>
</evidence>
<gene>
    <name evidence="8" type="primary">impA</name>
    <name evidence="8" type="ORF">AHMF7616_04358</name>
</gene>
<dbReference type="PANTHER" id="PTHR20854">
    <property type="entry name" value="INOSITOL MONOPHOSPHATASE"/>
    <property type="match status" value="1"/>
</dbReference>
<dbReference type="RefSeq" id="WP_115374694.1">
    <property type="nucleotide sequence ID" value="NZ_QASA01000001.1"/>
</dbReference>
<protein>
    <recommendedName>
        <fullName evidence="7">Inositol-1-monophosphatase</fullName>
        <ecNumber evidence="7">3.1.3.25</ecNumber>
    </recommendedName>
</protein>
<dbReference type="PANTHER" id="PTHR20854:SF4">
    <property type="entry name" value="INOSITOL-1-MONOPHOSPHATASE-RELATED"/>
    <property type="match status" value="1"/>
</dbReference>
<dbReference type="SUPFAM" id="SSF56655">
    <property type="entry name" value="Carbohydrate phosphatase"/>
    <property type="match status" value="1"/>
</dbReference>
<comment type="cofactor">
    <cofactor evidence="2 6 7">
        <name>Mg(2+)</name>
        <dbReference type="ChEBI" id="CHEBI:18420"/>
    </cofactor>
</comment>
<comment type="caution">
    <text evidence="8">The sequence shown here is derived from an EMBL/GenBank/DDBJ whole genome shotgun (WGS) entry which is preliminary data.</text>
</comment>
<evidence type="ECO:0000256" key="4">
    <source>
        <dbReference type="ARBA" id="ARBA00022801"/>
    </source>
</evidence>
<dbReference type="PRINTS" id="PR01959">
    <property type="entry name" value="SBIMPHPHTASE"/>
</dbReference>
<evidence type="ECO:0000256" key="3">
    <source>
        <dbReference type="ARBA" id="ARBA00022723"/>
    </source>
</evidence>
<feature type="binding site" evidence="6">
    <location>
        <position position="213"/>
    </location>
    <ligand>
        <name>Mg(2+)</name>
        <dbReference type="ChEBI" id="CHEBI:18420"/>
        <label>1</label>
        <note>catalytic</note>
    </ligand>
</feature>
<dbReference type="InterPro" id="IPR000760">
    <property type="entry name" value="Inositol_monophosphatase-like"/>
</dbReference>
<organism evidence="8 9">
    <name type="scientific">Adhaeribacter pallidiroseus</name>
    <dbReference type="NCBI Taxonomy" id="2072847"/>
    <lineage>
        <taxon>Bacteria</taxon>
        <taxon>Pseudomonadati</taxon>
        <taxon>Bacteroidota</taxon>
        <taxon>Cytophagia</taxon>
        <taxon>Cytophagales</taxon>
        <taxon>Hymenobacteraceae</taxon>
        <taxon>Adhaeribacter</taxon>
    </lineage>
</organism>
<dbReference type="FunFam" id="3.30.540.10:FF:000003">
    <property type="entry name" value="Inositol-1-monophosphatase"/>
    <property type="match status" value="1"/>
</dbReference>
<feature type="binding site" evidence="6">
    <location>
        <position position="85"/>
    </location>
    <ligand>
        <name>Mg(2+)</name>
        <dbReference type="ChEBI" id="CHEBI:18420"/>
        <label>1</label>
        <note>catalytic</note>
    </ligand>
</feature>
<proteinExistence type="inferred from homology"/>
<evidence type="ECO:0000256" key="2">
    <source>
        <dbReference type="ARBA" id="ARBA00001946"/>
    </source>
</evidence>
<dbReference type="PROSITE" id="PS00629">
    <property type="entry name" value="IMP_1"/>
    <property type="match status" value="1"/>
</dbReference>
<evidence type="ECO:0000256" key="6">
    <source>
        <dbReference type="PIRSR" id="PIRSR600760-2"/>
    </source>
</evidence>
<reference evidence="8 9" key="1">
    <citation type="submission" date="2018-04" db="EMBL/GenBank/DDBJ databases">
        <title>Adhaeribacter sp. HMF7616 genome sequencing and assembly.</title>
        <authorList>
            <person name="Kang H."/>
            <person name="Kang J."/>
            <person name="Cha I."/>
            <person name="Kim H."/>
            <person name="Joh K."/>
        </authorList>
    </citation>
    <scope>NUCLEOTIDE SEQUENCE [LARGE SCALE GENOMIC DNA]</scope>
    <source>
        <strain evidence="8 9">HMF7616</strain>
    </source>
</reference>
<dbReference type="EC" id="3.1.3.25" evidence="7"/>
<dbReference type="GO" id="GO:0006020">
    <property type="term" value="P:inositol metabolic process"/>
    <property type="evidence" value="ECO:0007669"/>
    <property type="project" value="TreeGrafter"/>
</dbReference>
<dbReference type="GO" id="GO:0007165">
    <property type="term" value="P:signal transduction"/>
    <property type="evidence" value="ECO:0007669"/>
    <property type="project" value="TreeGrafter"/>
</dbReference>
<keyword evidence="9" id="KW-1185">Reference proteome</keyword>
<dbReference type="EMBL" id="QASA01000001">
    <property type="protein sequence ID" value="RDC65728.1"/>
    <property type="molecule type" value="Genomic_DNA"/>
</dbReference>
<dbReference type="CDD" id="cd01639">
    <property type="entry name" value="IMPase"/>
    <property type="match status" value="1"/>
</dbReference>
<dbReference type="Pfam" id="PF00459">
    <property type="entry name" value="Inositol_P"/>
    <property type="match status" value="1"/>
</dbReference>
<comment type="similarity">
    <text evidence="7">Belongs to the inositol monophosphatase superfamily.</text>
</comment>
<comment type="catalytic activity">
    <reaction evidence="1 7">
        <text>a myo-inositol phosphate + H2O = myo-inositol + phosphate</text>
        <dbReference type="Rhea" id="RHEA:24056"/>
        <dbReference type="ChEBI" id="CHEBI:15377"/>
        <dbReference type="ChEBI" id="CHEBI:17268"/>
        <dbReference type="ChEBI" id="CHEBI:43474"/>
        <dbReference type="ChEBI" id="CHEBI:84139"/>
        <dbReference type="EC" id="3.1.3.25"/>
    </reaction>
</comment>
<evidence type="ECO:0000256" key="5">
    <source>
        <dbReference type="ARBA" id="ARBA00022842"/>
    </source>
</evidence>